<proteinExistence type="predicted"/>
<comment type="caution">
    <text evidence="1">The sequence shown here is derived from an EMBL/GenBank/DDBJ whole genome shotgun (WGS) entry which is preliminary data.</text>
</comment>
<protein>
    <submittedName>
        <fullName evidence="1">Uncharacterized protein</fullName>
    </submittedName>
</protein>
<evidence type="ECO:0000313" key="1">
    <source>
        <dbReference type="EMBL" id="KKN75312.1"/>
    </source>
</evidence>
<accession>A0A0F9TKC9</accession>
<organism evidence="1">
    <name type="scientific">marine sediment metagenome</name>
    <dbReference type="NCBI Taxonomy" id="412755"/>
    <lineage>
        <taxon>unclassified sequences</taxon>
        <taxon>metagenomes</taxon>
        <taxon>ecological metagenomes</taxon>
    </lineage>
</organism>
<dbReference type="EMBL" id="LAZR01000312">
    <property type="protein sequence ID" value="KKN75312.1"/>
    <property type="molecule type" value="Genomic_DNA"/>
</dbReference>
<reference evidence="1" key="1">
    <citation type="journal article" date="2015" name="Nature">
        <title>Complex archaea that bridge the gap between prokaryotes and eukaryotes.</title>
        <authorList>
            <person name="Spang A."/>
            <person name="Saw J.H."/>
            <person name="Jorgensen S.L."/>
            <person name="Zaremba-Niedzwiedzka K."/>
            <person name="Martijn J."/>
            <person name="Lind A.E."/>
            <person name="van Eijk R."/>
            <person name="Schleper C."/>
            <person name="Guy L."/>
            <person name="Ettema T.J."/>
        </authorList>
    </citation>
    <scope>NUCLEOTIDE SEQUENCE</scope>
</reference>
<sequence>MIAGERYCTRCGHPEGCVRHGRAIPKRGEELQRDKCEGCFGCKNPNMYHLMRQMETRSKVTG</sequence>
<name>A0A0F9TKC9_9ZZZZ</name>
<dbReference type="AlphaFoldDB" id="A0A0F9TKC9"/>
<gene>
    <name evidence="1" type="ORF">LCGC14_0381640</name>
</gene>